<evidence type="ECO:0000256" key="3">
    <source>
        <dbReference type="ARBA" id="ARBA00023457"/>
    </source>
</evidence>
<sequence length="330" mass="36335">MLDAFAPLDRSLLNDFQRGLPACPRPFAWMAEQLDSTEAEVIARLTALRDDGAITRVGATVRPNTAGASTLAALAVPEARLEQVAAFLGGFDEVNHSYLRENDWNLWFVVTASDSAHLDQTLDTIRRDTGLTLLDLRLLRPFNIDLGFSLSGAGAQPLTRKQIDLDALREDDRPLLHHLSRGLPLYPHPFKAVADALGRPEDTVIARTDALIKAGIISRFGVIVRHRRIGWSANAMVVWDVPDAQVEAAGTALASLSGVTLCYQRRTVPDLWRFGLFSMIHARSRDEAHEVLSRAKALPELADIEHQVLFSTRCFKQTGAALTNSRSTEA</sequence>
<evidence type="ECO:0000313" key="8">
    <source>
        <dbReference type="EMBL" id="KEO60096.1"/>
    </source>
</evidence>
<dbReference type="PANTHER" id="PTHR43413:SF1">
    <property type="entry name" value="SIROHEME DECARBOXYLASE NIRL SUBUNIT"/>
    <property type="match status" value="1"/>
</dbReference>
<dbReference type="InterPro" id="IPR040523">
    <property type="entry name" value="AsnC_trans_reg2"/>
</dbReference>
<dbReference type="eggNOG" id="COG1522">
    <property type="taxonomic scope" value="Bacteria"/>
</dbReference>
<keyword evidence="9" id="KW-1185">Reference proteome</keyword>
<evidence type="ECO:0000313" key="9">
    <source>
        <dbReference type="Proteomes" id="UP000027471"/>
    </source>
</evidence>
<evidence type="ECO:0000256" key="5">
    <source>
        <dbReference type="ARBA" id="ARBA00048470"/>
    </source>
</evidence>
<evidence type="ECO:0000256" key="4">
    <source>
        <dbReference type="ARBA" id="ARBA00023471"/>
    </source>
</evidence>
<dbReference type="InterPro" id="IPR053953">
    <property type="entry name" value="NirdL-like_HTH"/>
</dbReference>
<accession>A0A074JR77</accession>
<dbReference type="AlphaFoldDB" id="A0A074JR77"/>
<keyword evidence="1" id="KW-0456">Lyase</keyword>
<dbReference type="EMBL" id="AUNB01000023">
    <property type="protein sequence ID" value="KEO60096.1"/>
    <property type="molecule type" value="Genomic_DNA"/>
</dbReference>
<dbReference type="Proteomes" id="UP000027471">
    <property type="component" value="Unassembled WGS sequence"/>
</dbReference>
<dbReference type="STRING" id="1353528.DT23_14490"/>
<comment type="caution">
    <text evidence="8">The sequence shown here is derived from an EMBL/GenBank/DDBJ whole genome shotgun (WGS) entry which is preliminary data.</text>
</comment>
<feature type="domain" description="Siroheme decarboxylase AsnC-like ligand binding" evidence="6">
    <location>
        <begin position="228"/>
        <end position="316"/>
    </location>
</feature>
<feature type="domain" description="Siroheme decarboxylase NirL-like HTH" evidence="7">
    <location>
        <begin position="172"/>
        <end position="217"/>
    </location>
</feature>
<feature type="domain" description="Siroheme decarboxylase NirL-like HTH" evidence="7">
    <location>
        <begin position="9"/>
        <end position="54"/>
    </location>
</feature>
<dbReference type="Pfam" id="PF22451">
    <property type="entry name" value="NirdL-like_HTH"/>
    <property type="match status" value="2"/>
</dbReference>
<dbReference type="EC" id="4.1.1.111" evidence="4"/>
<feature type="domain" description="Siroheme decarboxylase AsnC-like ligand binding" evidence="6">
    <location>
        <begin position="68"/>
        <end position="138"/>
    </location>
</feature>
<comment type="similarity">
    <text evidence="3">Belongs to the Ahb/Nir family.</text>
</comment>
<dbReference type="RefSeq" id="WP_038130477.1">
    <property type="nucleotide sequence ID" value="NZ_AUNB01000023.1"/>
</dbReference>
<evidence type="ECO:0000259" key="6">
    <source>
        <dbReference type="Pfam" id="PF17805"/>
    </source>
</evidence>
<dbReference type="GO" id="GO:0016829">
    <property type="term" value="F:lyase activity"/>
    <property type="evidence" value="ECO:0007669"/>
    <property type="project" value="UniProtKB-KW"/>
</dbReference>
<organism evidence="8 9">
    <name type="scientific">Thioclava indica</name>
    <dbReference type="NCBI Taxonomy" id="1353528"/>
    <lineage>
        <taxon>Bacteria</taxon>
        <taxon>Pseudomonadati</taxon>
        <taxon>Pseudomonadota</taxon>
        <taxon>Alphaproteobacteria</taxon>
        <taxon>Rhodobacterales</taxon>
        <taxon>Paracoccaceae</taxon>
        <taxon>Thioclava</taxon>
    </lineage>
</organism>
<dbReference type="Gene3D" id="3.30.70.3460">
    <property type="match status" value="2"/>
</dbReference>
<dbReference type="InterPro" id="IPR050684">
    <property type="entry name" value="HTH-Siroheme_Decarb"/>
</dbReference>
<name>A0A074JR77_9RHOB</name>
<evidence type="ECO:0000259" key="7">
    <source>
        <dbReference type="Pfam" id="PF22451"/>
    </source>
</evidence>
<protein>
    <recommendedName>
        <fullName evidence="4">siroheme decarboxylase</fullName>
        <ecNumber evidence="4">4.1.1.111</ecNumber>
    </recommendedName>
</protein>
<dbReference type="PANTHER" id="PTHR43413">
    <property type="entry name" value="TRANSCRIPTIONAL REGULATOR, ASNC FAMILY"/>
    <property type="match status" value="1"/>
</dbReference>
<evidence type="ECO:0000256" key="2">
    <source>
        <dbReference type="ARBA" id="ARBA00023444"/>
    </source>
</evidence>
<reference evidence="8 9" key="1">
    <citation type="journal article" date="2015" name="Antonie Van Leeuwenhoek">
        <title>Thioclava indica sp. nov., isolated from surface seawater of the Indian Ocean.</title>
        <authorList>
            <person name="Liu Y."/>
            <person name="Lai Q."/>
            <person name="Du J."/>
            <person name="Xu H."/>
            <person name="Jiang L."/>
            <person name="Shao Z."/>
        </authorList>
    </citation>
    <scope>NUCLEOTIDE SEQUENCE [LARGE SCALE GENOMIC DNA]</scope>
    <source>
        <strain evidence="8 9">DT23-4</strain>
    </source>
</reference>
<evidence type="ECO:0000256" key="1">
    <source>
        <dbReference type="ARBA" id="ARBA00023239"/>
    </source>
</evidence>
<dbReference type="OrthoDB" id="9806536at2"/>
<proteinExistence type="inferred from homology"/>
<comment type="catalytic activity">
    <reaction evidence="5">
        <text>siroheme + 2 H(+) = 12,18-didecarboxysiroheme + 2 CO2</text>
        <dbReference type="Rhea" id="RHEA:19093"/>
        <dbReference type="ChEBI" id="CHEBI:15378"/>
        <dbReference type="ChEBI" id="CHEBI:16526"/>
        <dbReference type="ChEBI" id="CHEBI:60052"/>
        <dbReference type="ChEBI" id="CHEBI:140497"/>
        <dbReference type="EC" id="4.1.1.111"/>
    </reaction>
</comment>
<gene>
    <name evidence="8" type="ORF">DT23_14490</name>
</gene>
<dbReference type="Pfam" id="PF17805">
    <property type="entry name" value="AsnC_trans_reg2"/>
    <property type="match status" value="2"/>
</dbReference>
<comment type="pathway">
    <text evidence="2">Porphyrin-containing compound metabolism.</text>
</comment>